<protein>
    <submittedName>
        <fullName evidence="1">Uncharacterized protein</fullName>
    </submittedName>
</protein>
<sequence>MHGTKQDCGPTQAAK</sequence>
<evidence type="ECO:0000313" key="1">
    <source>
        <dbReference type="EMBL" id="JAH70434.1"/>
    </source>
</evidence>
<reference evidence="1" key="2">
    <citation type="journal article" date="2015" name="Fish Shellfish Immunol.">
        <title>Early steps in the European eel (Anguilla anguilla)-Vibrio vulnificus interaction in the gills: Role of the RtxA13 toxin.</title>
        <authorList>
            <person name="Callol A."/>
            <person name="Pajuelo D."/>
            <person name="Ebbesson L."/>
            <person name="Teles M."/>
            <person name="MacKenzie S."/>
            <person name="Amaro C."/>
        </authorList>
    </citation>
    <scope>NUCLEOTIDE SEQUENCE</scope>
</reference>
<reference evidence="1" key="1">
    <citation type="submission" date="2014-11" db="EMBL/GenBank/DDBJ databases">
        <authorList>
            <person name="Amaro Gonzalez C."/>
        </authorList>
    </citation>
    <scope>NUCLEOTIDE SEQUENCE</scope>
</reference>
<name>A0A0E9UX28_ANGAN</name>
<proteinExistence type="predicted"/>
<dbReference type="EMBL" id="GBXM01038143">
    <property type="protein sequence ID" value="JAH70434.1"/>
    <property type="molecule type" value="Transcribed_RNA"/>
</dbReference>
<organism evidence="1">
    <name type="scientific">Anguilla anguilla</name>
    <name type="common">European freshwater eel</name>
    <name type="synonym">Muraena anguilla</name>
    <dbReference type="NCBI Taxonomy" id="7936"/>
    <lineage>
        <taxon>Eukaryota</taxon>
        <taxon>Metazoa</taxon>
        <taxon>Chordata</taxon>
        <taxon>Craniata</taxon>
        <taxon>Vertebrata</taxon>
        <taxon>Euteleostomi</taxon>
        <taxon>Actinopterygii</taxon>
        <taxon>Neopterygii</taxon>
        <taxon>Teleostei</taxon>
        <taxon>Anguilliformes</taxon>
        <taxon>Anguillidae</taxon>
        <taxon>Anguilla</taxon>
    </lineage>
</organism>
<accession>A0A0E9UX28</accession>